<evidence type="ECO:0000313" key="6">
    <source>
        <dbReference type="Proteomes" id="UP000282892"/>
    </source>
</evidence>
<feature type="compositionally biased region" description="Polar residues" evidence="1">
    <location>
        <begin position="630"/>
        <end position="641"/>
    </location>
</feature>
<dbReference type="InterPro" id="IPR032879">
    <property type="entry name" value="FixG_C"/>
</dbReference>
<dbReference type="EMBL" id="CP022572">
    <property type="protein sequence ID" value="AZU62448.1"/>
    <property type="molecule type" value="Genomic_DNA"/>
</dbReference>
<evidence type="ECO:0000259" key="3">
    <source>
        <dbReference type="Pfam" id="PF05547"/>
    </source>
</evidence>
<evidence type="ECO:0000256" key="1">
    <source>
        <dbReference type="SAM" id="MobiDB-lite"/>
    </source>
</evidence>
<dbReference type="KEGG" id="nmk:CHR53_14825"/>
<feature type="chain" id="PRO_5018567905" evidence="2">
    <location>
        <begin position="26"/>
        <end position="661"/>
    </location>
</feature>
<evidence type="ECO:0000313" key="5">
    <source>
        <dbReference type="EMBL" id="AZU62448.1"/>
    </source>
</evidence>
<dbReference type="OrthoDB" id="5165286at2"/>
<proteinExistence type="predicted"/>
<evidence type="ECO:0000259" key="4">
    <source>
        <dbReference type="Pfam" id="PF11614"/>
    </source>
</evidence>
<dbReference type="Proteomes" id="UP000282892">
    <property type="component" value="Chromosome"/>
</dbReference>
<accession>A0A3Q9QVC5</accession>
<dbReference type="RefSeq" id="WP_127487153.1">
    <property type="nucleotide sequence ID" value="NZ_CP022572.1"/>
</dbReference>
<dbReference type="AlphaFoldDB" id="A0A3Q9QVC5"/>
<feature type="signal peptide" evidence="2">
    <location>
        <begin position="1"/>
        <end position="25"/>
    </location>
</feature>
<feature type="region of interest" description="Disordered" evidence="1">
    <location>
        <begin position="628"/>
        <end position="661"/>
    </location>
</feature>
<dbReference type="SUPFAM" id="SSF55486">
    <property type="entry name" value="Metalloproteases ('zincins'), catalytic domain"/>
    <property type="match status" value="1"/>
</dbReference>
<name>A0A3Q9QVC5_9BACI</name>
<reference evidence="5 6" key="1">
    <citation type="submission" date="2017-07" db="EMBL/GenBank/DDBJ databases">
        <title>The complete genome sequence of Bacillus mesonae strain H20-5, an efficient strain improving plant abiotic stress resistance.</title>
        <authorList>
            <person name="Kim S.Y."/>
            <person name="Song H."/>
            <person name="Sang M.K."/>
            <person name="Weon H.-Y."/>
            <person name="Song J."/>
        </authorList>
    </citation>
    <scope>NUCLEOTIDE SEQUENCE [LARGE SCALE GENOMIC DNA]</scope>
    <source>
        <strain evidence="5 6">H20-5</strain>
    </source>
</reference>
<keyword evidence="6" id="KW-1185">Reference proteome</keyword>
<keyword evidence="2" id="KW-0732">Signal</keyword>
<dbReference type="STRING" id="1193713.GCA_001636315_05408"/>
<organism evidence="5 6">
    <name type="scientific">Neobacillus mesonae</name>
    <dbReference type="NCBI Taxonomy" id="1193713"/>
    <lineage>
        <taxon>Bacteria</taxon>
        <taxon>Bacillati</taxon>
        <taxon>Bacillota</taxon>
        <taxon>Bacilli</taxon>
        <taxon>Bacillales</taxon>
        <taxon>Bacillaceae</taxon>
        <taxon>Neobacillus</taxon>
    </lineage>
</organism>
<dbReference type="Pfam" id="PF05547">
    <property type="entry name" value="Peptidase_M6"/>
    <property type="match status" value="1"/>
</dbReference>
<dbReference type="InterPro" id="IPR013783">
    <property type="entry name" value="Ig-like_fold"/>
</dbReference>
<dbReference type="Gene3D" id="2.60.40.10">
    <property type="entry name" value="Immunoglobulins"/>
    <property type="match status" value="1"/>
</dbReference>
<dbReference type="Pfam" id="PF11614">
    <property type="entry name" value="FixG_C"/>
    <property type="match status" value="1"/>
</dbReference>
<feature type="domain" description="Peptidase M6-like" evidence="3">
    <location>
        <begin position="270"/>
        <end position="325"/>
    </location>
</feature>
<dbReference type="GO" id="GO:0006508">
    <property type="term" value="P:proteolysis"/>
    <property type="evidence" value="ECO:0007669"/>
    <property type="project" value="InterPro"/>
</dbReference>
<protein>
    <submittedName>
        <fullName evidence="5">Uncharacterized protein</fullName>
    </submittedName>
</protein>
<gene>
    <name evidence="5" type="ORF">CHR53_14825</name>
</gene>
<sequence>MRKKFSALALFVCFVLLTVSTTAYAEEPGLADFPEPVDSQSWVLPRDMTWADYKPVPGVDWQNANVKPERVLKGALILVDFPDLEFIVSEKEGSEIAGNPQGVGNIPRAELGKFWVDYLTKPQPLNNYRTINEYWMENSYGKWKVELDAFGVYRMDGNEFQYGLNEFNQQAYMPPGYSGKNLRTEAVSKSQKDIDASGVKYDFKFILHSGYAETGVWQEFGEMMFQNADAVSKEFGPPADGMPNWAITRYVPWTSWYAAKAIWSSASGGVSIQGESNGMATFAHEFGHIMTLGDNYNNPYGDPVSRTYAGSWELMSSGSFNGPGGSHTRWMIPATQGGSVPPHHMLRNKIKQGFLSPNQYLSLDRDKLAETGPVFTDILAREVPTGSQFGRTGIYGINIGMVDKTPRNYLKDDWRADMQNGANWYNNYTLEVVDRVGSDSFVPDSGVLMAKTRNSESAPNIWVIDSHPEDINLEDFKRPDGTTAMLSKGGLEQLADALFKAGTGDGVVSEYKDEHNRLHFYILDKKKDNTGALSYRVAVRHMDGSGPFTRGVAVVNGSVDQAVPGRVAVYHFKVTNTGNATDLFRLNAKSEASWEVKLQHNVMEVEAGKTIDVPVYVKIPLDKKNGLSPAPSNLTFTSTSETDSEKSASIIRRVGPGGSGK</sequence>
<feature type="domain" description="FixG C-terminal immunoglobulin-like" evidence="4">
    <location>
        <begin position="569"/>
        <end position="643"/>
    </location>
</feature>
<dbReference type="GO" id="GO:0008233">
    <property type="term" value="F:peptidase activity"/>
    <property type="evidence" value="ECO:0007669"/>
    <property type="project" value="InterPro"/>
</dbReference>
<evidence type="ECO:0000256" key="2">
    <source>
        <dbReference type="SAM" id="SignalP"/>
    </source>
</evidence>
<dbReference type="NCBIfam" id="TIGR03296">
    <property type="entry name" value="M6dom_TIGR03296"/>
    <property type="match status" value="1"/>
</dbReference>
<dbReference type="InterPro" id="IPR008757">
    <property type="entry name" value="Peptidase_M6-like_domain"/>
</dbReference>